<evidence type="ECO:0008006" key="5">
    <source>
        <dbReference type="Google" id="ProtNLM"/>
    </source>
</evidence>
<organism evidence="3 4">
    <name type="scientific">Caulobacter zeae</name>
    <dbReference type="NCBI Taxonomy" id="2055137"/>
    <lineage>
        <taxon>Bacteria</taxon>
        <taxon>Pseudomonadati</taxon>
        <taxon>Pseudomonadota</taxon>
        <taxon>Alphaproteobacteria</taxon>
        <taxon>Caulobacterales</taxon>
        <taxon>Caulobacteraceae</taxon>
        <taxon>Caulobacter</taxon>
    </lineage>
</organism>
<comment type="caution">
    <text evidence="3">The sequence shown here is derived from an EMBL/GenBank/DDBJ whole genome shotgun (WGS) entry which is preliminary data.</text>
</comment>
<proteinExistence type="predicted"/>
<evidence type="ECO:0000313" key="4">
    <source>
        <dbReference type="Proteomes" id="UP000234479"/>
    </source>
</evidence>
<dbReference type="EMBL" id="PJRS01000020">
    <property type="protein sequence ID" value="PLR25621.1"/>
    <property type="molecule type" value="Genomic_DNA"/>
</dbReference>
<evidence type="ECO:0000256" key="1">
    <source>
        <dbReference type="SAM" id="MobiDB-lite"/>
    </source>
</evidence>
<dbReference type="Proteomes" id="UP000234479">
    <property type="component" value="Unassembled WGS sequence"/>
</dbReference>
<reference evidence="3 4" key="1">
    <citation type="submission" date="2017-12" db="EMBL/GenBank/DDBJ databases">
        <title>The genome sequence of Caulobacter sp. 410.</title>
        <authorList>
            <person name="Gao J."/>
            <person name="Mao X."/>
            <person name="Sun J."/>
        </authorList>
    </citation>
    <scope>NUCLEOTIDE SEQUENCE [LARGE SCALE GENOMIC DNA]</scope>
    <source>
        <strain evidence="3 4">410</strain>
    </source>
</reference>
<evidence type="ECO:0000313" key="3">
    <source>
        <dbReference type="EMBL" id="PLR25621.1"/>
    </source>
</evidence>
<accession>A0A2N5DHV1</accession>
<dbReference type="InterPro" id="IPR022134">
    <property type="entry name" value="DUF3667"/>
</dbReference>
<feature type="transmembrane region" description="Helical" evidence="2">
    <location>
        <begin position="299"/>
        <end position="320"/>
    </location>
</feature>
<evidence type="ECO:0000256" key="2">
    <source>
        <dbReference type="SAM" id="Phobius"/>
    </source>
</evidence>
<feature type="region of interest" description="Disordered" evidence="1">
    <location>
        <begin position="131"/>
        <end position="168"/>
    </location>
</feature>
<keyword evidence="2" id="KW-0812">Transmembrane</keyword>
<keyword evidence="2" id="KW-1133">Transmembrane helix</keyword>
<keyword evidence="2" id="KW-0472">Membrane</keyword>
<feature type="transmembrane region" description="Helical" evidence="2">
    <location>
        <begin position="274"/>
        <end position="293"/>
    </location>
</feature>
<dbReference type="Pfam" id="PF12412">
    <property type="entry name" value="DUF3667"/>
    <property type="match status" value="1"/>
</dbReference>
<protein>
    <recommendedName>
        <fullName evidence="5">DUF3667 domain-containing protein</fullName>
    </recommendedName>
</protein>
<feature type="compositionally biased region" description="Basic and acidic residues" evidence="1">
    <location>
        <begin position="142"/>
        <end position="159"/>
    </location>
</feature>
<feature type="transmembrane region" description="Helical" evidence="2">
    <location>
        <begin position="332"/>
        <end position="354"/>
    </location>
</feature>
<dbReference type="AlphaFoldDB" id="A0A2N5DHV1"/>
<name>A0A2N5DHV1_9CAUL</name>
<keyword evidence="4" id="KW-1185">Reference proteome</keyword>
<dbReference type="OrthoDB" id="9111327at2"/>
<gene>
    <name evidence="3" type="ORF">SGCZBJ_11150</name>
</gene>
<sequence length="357" mass="39345">MSGGALGGWLARFKSDGRSSHPAPPPGTKCDNCETELVGHFCHACGQEASDHHKSILHVTWEAIEGMFHFDGRLWRTLPWLFARPGTLSREYLDGKRARHVPPFRLFLVSLLLFILSAEVVIHKAMHDAQHKGDHAAQGQHGDAKAAPHGPAKADEHGKPVPPSINGSVRAIPGEVTNDIQQSMKEGGLLSDGVDANGKRTFIDVGEVEPTERAKLEWFNTQLNKVVATPGYFVAVVFGWGHRLAVFLLPILALSLGACYFYRRKFYMYDHLIVSMNYLSFIFLLWAAVMILPAPARDIGVLVALLWAPVNLFMTLRGVYGSNVFGALLKTAIVWFSAQLAFVFLLAGLLWLGLSQI</sequence>
<feature type="transmembrane region" description="Helical" evidence="2">
    <location>
        <begin position="240"/>
        <end position="262"/>
    </location>
</feature>